<gene>
    <name evidence="2" type="ORF">BN1080_00881</name>
</gene>
<evidence type="ECO:0000313" key="2">
    <source>
        <dbReference type="EMBL" id="CEG21961.1"/>
    </source>
</evidence>
<organism evidence="2 3">
    <name type="scientific">Planococcus massiliensis</name>
    <dbReference type="NCBI Taxonomy" id="1499687"/>
    <lineage>
        <taxon>Bacteria</taxon>
        <taxon>Bacillati</taxon>
        <taxon>Bacillota</taxon>
        <taxon>Bacilli</taxon>
        <taxon>Bacillales</taxon>
        <taxon>Caryophanaceae</taxon>
        <taxon>Planococcus</taxon>
    </lineage>
</organism>
<evidence type="ECO:0000256" key="1">
    <source>
        <dbReference type="SAM" id="Phobius"/>
    </source>
</evidence>
<feature type="transmembrane region" description="Helical" evidence="1">
    <location>
        <begin position="14"/>
        <end position="33"/>
    </location>
</feature>
<accession>A0A098EKY8</accession>
<name>A0A098EKY8_9BACL</name>
<dbReference type="EMBL" id="CCXS01000001">
    <property type="protein sequence ID" value="CEG21961.1"/>
    <property type="molecule type" value="Genomic_DNA"/>
</dbReference>
<keyword evidence="1" id="KW-0812">Transmembrane</keyword>
<sequence length="34" mass="3779">MNFEKVLELELGDLALGLVGSTIFMFMLTIFTAL</sequence>
<reference evidence="2 3" key="1">
    <citation type="submission" date="2014-09" db="EMBL/GenBank/DDBJ databases">
        <authorList>
            <person name="Urmite Genomes Urmite Genomes"/>
        </authorList>
    </citation>
    <scope>NUCLEOTIDE SEQUENCE [LARGE SCALE GENOMIC DNA]</scope>
    <source>
        <strain evidence="2 3">ES2</strain>
    </source>
</reference>
<keyword evidence="3" id="KW-1185">Reference proteome</keyword>
<keyword evidence="1" id="KW-0472">Membrane</keyword>
<keyword evidence="1" id="KW-1133">Transmembrane helix</keyword>
<evidence type="ECO:0000313" key="3">
    <source>
        <dbReference type="Proteomes" id="UP000043699"/>
    </source>
</evidence>
<dbReference type="AlphaFoldDB" id="A0A098EKY8"/>
<protein>
    <submittedName>
        <fullName evidence="2">Uncharacterized protein</fullName>
    </submittedName>
</protein>
<dbReference type="Proteomes" id="UP000043699">
    <property type="component" value="Unassembled WGS sequence"/>
</dbReference>
<proteinExistence type="predicted"/>